<dbReference type="Pfam" id="PF12449">
    <property type="entry name" value="DUF3684"/>
    <property type="match status" value="1"/>
</dbReference>
<dbReference type="PANTHER" id="PTHR47839">
    <property type="entry name" value="DOMAIN PROTEIN, PUTATIVE (AFU_ORTHOLOGUE AFUA_6G04830)-RELATED"/>
    <property type="match status" value="1"/>
</dbReference>
<feature type="region of interest" description="Disordered" evidence="1">
    <location>
        <begin position="1303"/>
        <end position="1361"/>
    </location>
</feature>
<dbReference type="EMBL" id="QEAQ01000072">
    <property type="protein sequence ID" value="TPX56519.1"/>
    <property type="molecule type" value="Genomic_DNA"/>
</dbReference>
<dbReference type="Proteomes" id="UP000318582">
    <property type="component" value="Unassembled WGS sequence"/>
</dbReference>
<dbReference type="InterPro" id="IPR036890">
    <property type="entry name" value="HATPase_C_sf"/>
</dbReference>
<dbReference type="Gene3D" id="3.30.565.10">
    <property type="entry name" value="Histidine kinase-like ATPase, C-terminal domain"/>
    <property type="match status" value="1"/>
</dbReference>
<accession>A0A507DXL1</accession>
<dbReference type="STRING" id="109895.A0A507DXL1"/>
<evidence type="ECO:0000313" key="4">
    <source>
        <dbReference type="Proteomes" id="UP000318582"/>
    </source>
</evidence>
<comment type="caution">
    <text evidence="3">The sequence shown here is derived from an EMBL/GenBank/DDBJ whole genome shotgun (WGS) entry which is preliminary data.</text>
</comment>
<feature type="compositionally biased region" description="Low complexity" evidence="1">
    <location>
        <begin position="1475"/>
        <end position="1487"/>
    </location>
</feature>
<dbReference type="NCBIfam" id="NF047352">
    <property type="entry name" value="P_loop_sacsin"/>
    <property type="match status" value="1"/>
</dbReference>
<feature type="region of interest" description="Disordered" evidence="1">
    <location>
        <begin position="1465"/>
        <end position="1555"/>
    </location>
</feature>
<organism evidence="3 4">
    <name type="scientific">Powellomyces hirtus</name>
    <dbReference type="NCBI Taxonomy" id="109895"/>
    <lineage>
        <taxon>Eukaryota</taxon>
        <taxon>Fungi</taxon>
        <taxon>Fungi incertae sedis</taxon>
        <taxon>Chytridiomycota</taxon>
        <taxon>Chytridiomycota incertae sedis</taxon>
        <taxon>Chytridiomycetes</taxon>
        <taxon>Spizellomycetales</taxon>
        <taxon>Powellomycetaceae</taxon>
        <taxon>Powellomyces</taxon>
    </lineage>
</organism>
<dbReference type="SUPFAM" id="SSF55874">
    <property type="entry name" value="ATPase domain of HSP90 chaperone/DNA topoisomerase II/histidine kinase"/>
    <property type="match status" value="1"/>
</dbReference>
<feature type="compositionally biased region" description="Low complexity" evidence="1">
    <location>
        <begin position="1336"/>
        <end position="1346"/>
    </location>
</feature>
<sequence>MSAALQNLKAALIDNASVEEKVEVNQRHLIDKILARYSAEFTVFRELLQNSNDAGATNVQILFQSEIKSRSFWQGGSKHVLTAVTYRNNGRPFSTDDWSRLRKIAEGNPDEQKIGFFGVGFYSLFSICEEPFVTSGSESMAFLWKGDMLYTKRGALPPDSISEWTSFFLAMREPIDLPDTLQFGRFLATSMAFTSNLKRVEVLVDDTPVLVFDKKTADPRPLSFSKKVYNLTSPNSIFTLDSVGVKTIQLDVQVKTDTDREPTYYQTFMRIASASLSVRVATNLIKEMERTTKKKPPSKTAMQIMWSNYDEYESSSVVRGKNNMFDDLLPAPSDQGRIFIGFPTYQTTGCTAQLAAHLIPTVERESIDFVDPTLNTWNQELLSMGGLLARILYEDDMDEIDRLYKAMTLDPQSTAWLLKKAAHTMTGFYFKPSTPSPLVSRILGQYFLNRCVKPLTIVSSVGIRNVTQVRLPDATMAEFIKDVPVVPVSVMEQCADMLKALESKGVLCKLGIHDLFTELANRPLSESEVVAMLKWWIAFTRSHAYSIADVDNIVRSTLVVQPSMEKGKEDTIRPLSVIKYHVPKHLIPGDLPIPESCLPLTISNHFRKPELEDSLGFGWRELPISAWADFVTSSPSFKSDAQFVEKVLAVFSRHYGSLPTKTRDHVITLLKGLKCIPTKSGLQLPDDSYFSKVTLFPDLPFVELHNPKSVSEVFLKALGVREHVELQMVFSRIKTLNWDHMQLIKYLATCTLKPEELDRLRVTPIFPKEQPEGAPPTRDRFRASDLYVPEDKFRTFGLPVLEWKTKWKSHTPEAKVLKDLGIRTFISVDELVNLTAAATPPARKEMLAYFVEHYKTVYAPLYMARNIKTPFLPTTGGETLLAAPGDCYADPEAAVMGFPILHPEWRADKDKFGVRDHPTPFILLDRLLRTPPTPATAPAVFGYLATRISEFSRQDWALVASKKIVPISGPPPTWVEPRSVYFGSQDTSLYKSHFTYVDFGVPANTFLRACGTRDEPTPLELTRSLVATPASYLDSLGHEKYLDLIRSVATNFATLKTDLPLLKDMKTVPWLIGVGSHTPASSDPGKESTQFVKLARASDIYLIDDITVNQLFQPLGAPPDELLESLYHALGSQWLTSAVQTEERPRGNQSTTRESQALQKLIHERALLLLYDGQAIRTGKDVVLPNAEKILQELNVVQVPEIQVVRTFLKRSKTELTTACLKYDTRAKTYWLFVVKEFDTFDIARAIGQVILRNCRLKDSLLLSTLLSTSVQNLQRKGFPVDRILKLSDGKLKHAQIVKEQKMQVQRKEEEEEQKRVLQEQLRGEQDGHREPASASSLDTLNSTTSLPPPLPPKQFSTTPPPEHLEAVAQLAHMFPDADKDYLARAVAAAHASGKSAHDVAEKMLDMPYPKAPATTKHATETGAGSSNNPADTDGLLGFLGKARDHISKKGLSALVEFAQQAITPQPMTHPTSGSPHSMTHSTSASPHPSPIRRGGTDGPSGGGDPTPATIATLQHHLSSSIQSLQSTRESSFLASAPPPEPPIGTPDPPTPIAERCTAPAASDLVLRTTVSGTPVYMDRAIPPTHVRTLLQDHALDLNNFVAVLHTLARVFQAPPHTVHVYWDRDGGTIAFNRGKVLFFNCRFYIGLHAQLRRRAAAAATTKAEPPSRQETVPGAWTAPADNTRTTGSSSGAVTTTATMCDHPDAYYYWFLTFCHELAHNFVSAHDAMHGYWTSSFAEMYLGSLVREMRRLGVEM</sequence>
<feature type="compositionally biased region" description="Low complexity" evidence="1">
    <location>
        <begin position="1684"/>
        <end position="1693"/>
    </location>
</feature>
<dbReference type="Pfam" id="PF25794">
    <property type="entry name" value="SACS"/>
    <property type="match status" value="1"/>
</dbReference>
<feature type="compositionally biased region" description="Basic and acidic residues" evidence="1">
    <location>
        <begin position="1303"/>
        <end position="1332"/>
    </location>
</feature>
<name>A0A507DXL1_9FUNG</name>
<reference evidence="3 4" key="1">
    <citation type="journal article" date="2019" name="Sci. Rep.">
        <title>Comparative genomics of chytrid fungi reveal insights into the obligate biotrophic and pathogenic lifestyle of Synchytrium endobioticum.</title>
        <authorList>
            <person name="van de Vossenberg B.T.L.H."/>
            <person name="Warris S."/>
            <person name="Nguyen H.D.T."/>
            <person name="van Gent-Pelzer M.P.E."/>
            <person name="Joly D.L."/>
            <person name="van de Geest H.C."/>
            <person name="Bonants P.J.M."/>
            <person name="Smith D.S."/>
            <person name="Levesque C.A."/>
            <person name="van der Lee T.A.J."/>
        </authorList>
    </citation>
    <scope>NUCLEOTIDE SEQUENCE [LARGE SCALE GENOMIC DNA]</scope>
    <source>
        <strain evidence="3 4">CBS 809.83</strain>
    </source>
</reference>
<dbReference type="InterPro" id="IPR022155">
    <property type="entry name" value="DUF3684"/>
</dbReference>
<feature type="compositionally biased region" description="Pro residues" evidence="1">
    <location>
        <begin position="1537"/>
        <end position="1552"/>
    </location>
</feature>
<feature type="compositionally biased region" description="Polar residues" evidence="1">
    <location>
        <begin position="1465"/>
        <end position="1474"/>
    </location>
</feature>
<dbReference type="InterPro" id="IPR058210">
    <property type="entry name" value="SACS/Nov_dom"/>
</dbReference>
<feature type="domain" description="Sacsin/Nov" evidence="2">
    <location>
        <begin position="28"/>
        <end position="139"/>
    </location>
</feature>
<keyword evidence="4" id="KW-1185">Reference proteome</keyword>
<evidence type="ECO:0000259" key="2">
    <source>
        <dbReference type="Pfam" id="PF25794"/>
    </source>
</evidence>
<evidence type="ECO:0000313" key="3">
    <source>
        <dbReference type="EMBL" id="TPX56519.1"/>
    </source>
</evidence>
<proteinExistence type="predicted"/>
<gene>
    <name evidence="3" type="ORF">PhCBS80983_g04477</name>
</gene>
<evidence type="ECO:0000256" key="1">
    <source>
        <dbReference type="SAM" id="MobiDB-lite"/>
    </source>
</evidence>
<protein>
    <recommendedName>
        <fullName evidence="2">Sacsin/Nov domain-containing protein</fullName>
    </recommendedName>
</protein>
<feature type="compositionally biased region" description="Low complexity" evidence="1">
    <location>
        <begin position="1514"/>
        <end position="1527"/>
    </location>
</feature>
<dbReference type="PANTHER" id="PTHR47839:SF1">
    <property type="entry name" value="DOMAIN PROTEIN, PUTATIVE (AFU_ORTHOLOGUE AFUA_6G04830)-RELATED"/>
    <property type="match status" value="1"/>
</dbReference>
<feature type="region of interest" description="Disordered" evidence="1">
    <location>
        <begin position="1411"/>
        <end position="1431"/>
    </location>
</feature>
<feature type="region of interest" description="Disordered" evidence="1">
    <location>
        <begin position="1659"/>
        <end position="1693"/>
    </location>
</feature>